<name>A0A0J6IGR6_9PSED</name>
<dbReference type="OrthoDB" id="3675244at2"/>
<dbReference type="EMBL" id="WIWF01000180">
    <property type="protein sequence ID" value="MQT77708.1"/>
    <property type="molecule type" value="Genomic_DNA"/>
</dbReference>
<evidence type="ECO:0000313" key="9">
    <source>
        <dbReference type="EMBL" id="MQU34695.1"/>
    </source>
</evidence>
<dbReference type="NCBIfam" id="NF009690">
    <property type="entry name" value="PRK13211.1"/>
    <property type="match status" value="1"/>
</dbReference>
<protein>
    <submittedName>
        <fullName evidence="9">N-acetylglucosamine-binding protein GbpA</fullName>
    </submittedName>
</protein>
<feature type="chain" id="PRO_5044544090" evidence="4">
    <location>
        <begin position="23"/>
        <end position="491"/>
    </location>
</feature>
<dbReference type="SUPFAM" id="SSF81296">
    <property type="entry name" value="E set domains"/>
    <property type="match status" value="1"/>
</dbReference>
<evidence type="ECO:0000256" key="4">
    <source>
        <dbReference type="SAM" id="SignalP"/>
    </source>
</evidence>
<dbReference type="STRING" id="1608996.TU84_01380"/>
<dbReference type="InterPro" id="IPR041029">
    <property type="entry name" value="GbpA_2"/>
</dbReference>
<evidence type="ECO:0000313" key="10">
    <source>
        <dbReference type="Proteomes" id="UP000447574"/>
    </source>
</evidence>
<dbReference type="EMBL" id="WIVX01000207">
    <property type="protein sequence ID" value="MQU34695.1"/>
    <property type="molecule type" value="Genomic_DNA"/>
</dbReference>
<evidence type="ECO:0000256" key="3">
    <source>
        <dbReference type="ARBA" id="ARBA00022729"/>
    </source>
</evidence>
<accession>A0A0J6JHW0</accession>
<dbReference type="CDD" id="cd21177">
    <property type="entry name" value="LPMO_AA10"/>
    <property type="match status" value="1"/>
</dbReference>
<dbReference type="Gene3D" id="3.30.70.2150">
    <property type="match status" value="1"/>
</dbReference>
<evidence type="ECO:0000256" key="2">
    <source>
        <dbReference type="ARBA" id="ARBA00022669"/>
    </source>
</evidence>
<feature type="signal peptide" evidence="4">
    <location>
        <begin position="1"/>
        <end position="22"/>
    </location>
</feature>
<dbReference type="Proteomes" id="UP000478064">
    <property type="component" value="Unassembled WGS sequence"/>
</dbReference>
<sequence length="491" mass="52558">MAIALSKSRNLMLCASSLTLMATLFTAQQAAAHGYMNSPPSRAYACQQGLNIDCGAAQYEPQTVGEAPKGFPEFGPADGKIASGGHASFAALDAQSANRWHLTEIKDHTIDFSWFYTAAHKSTRWQYFITKGGWNPNLPISRDSFELTPFCQVEGGGGVPIDGAAGGTGPAKDKHSCSIPTDRSGHHIILGVWTVDDTAASFYDVVDVNITAQSADPDGWKNVGSISQTQALQPGDSVKARAFTGSSESAEYSFGVTIEKPEEGQPANWSYKLAETVNAANKPLVRAGVRNENGDIEPIKGANTLYVKAESGVTRYEMQTVMVPDPGAYLHLHDVAPEYVLVKGKGTVGFTVMTNKNVTLEATVFNATHKQVGYTKQTVSATTSPVSIAVTSAPGEHSLKLIATSQDGRENFQDLKSINLTGEGGAQEYDFVFPEGIAGYKAGTLVLQPKNDKVYECQPFPNSGYCIQYNPNANGFEPGVGASWNMAWTEK</sequence>
<evidence type="ECO:0000313" key="8">
    <source>
        <dbReference type="EMBL" id="MQU09354.1"/>
    </source>
</evidence>
<dbReference type="GO" id="GO:0008061">
    <property type="term" value="F:chitin binding"/>
    <property type="evidence" value="ECO:0007669"/>
    <property type="project" value="UniProtKB-KW"/>
</dbReference>
<dbReference type="InterPro" id="IPR004302">
    <property type="entry name" value="Cellulose/chitin-bd_N"/>
</dbReference>
<evidence type="ECO:0000259" key="5">
    <source>
        <dbReference type="Pfam" id="PF03067"/>
    </source>
</evidence>
<keyword evidence="1" id="KW-0964">Secreted</keyword>
<keyword evidence="11" id="KW-1185">Reference proteome</keyword>
<dbReference type="Gene3D" id="2.70.50.50">
    <property type="entry name" value="chitin-binding protein cbp21"/>
    <property type="match status" value="1"/>
</dbReference>
<dbReference type="Proteomes" id="UP000470186">
    <property type="component" value="Unassembled WGS sequence"/>
</dbReference>
<reference evidence="10 11" key="1">
    <citation type="submission" date="2019-10" db="EMBL/GenBank/DDBJ databases">
        <title>Evaluation of single-gene subtyping targets for Pseudomonas.</title>
        <authorList>
            <person name="Reichler S.J."/>
            <person name="Orsi R.H."/>
            <person name="Wiedmann M."/>
            <person name="Martin N.H."/>
            <person name="Murphy S.I."/>
        </authorList>
    </citation>
    <scope>NUCLEOTIDE SEQUENCE [LARGE SCALE GENOMIC DNA]</scope>
    <source>
        <strain evidence="8 12">FSL R10-1637</strain>
        <strain evidence="9 11">FSL R10-2107</strain>
        <strain evidence="7 10">FSL R10-2932</strain>
    </source>
</reference>
<dbReference type="EMBL" id="WIVU01000112">
    <property type="protein sequence ID" value="MQU09354.1"/>
    <property type="molecule type" value="Genomic_DNA"/>
</dbReference>
<dbReference type="Proteomes" id="UP000447574">
    <property type="component" value="Unassembled WGS sequence"/>
</dbReference>
<dbReference type="PANTHER" id="PTHR34823">
    <property type="entry name" value="GLCNAC-BINDING PROTEIN A"/>
    <property type="match status" value="1"/>
</dbReference>
<feature type="domain" description="Chitin-binding type-4" evidence="5">
    <location>
        <begin position="33"/>
        <end position="208"/>
    </location>
</feature>
<keyword evidence="2" id="KW-0147">Chitin-binding</keyword>
<keyword evidence="3 4" id="KW-0732">Signal</keyword>
<evidence type="ECO:0000256" key="1">
    <source>
        <dbReference type="ARBA" id="ARBA00022525"/>
    </source>
</evidence>
<evidence type="ECO:0000313" key="12">
    <source>
        <dbReference type="Proteomes" id="UP000478064"/>
    </source>
</evidence>
<dbReference type="InterPro" id="IPR051024">
    <property type="entry name" value="GlcNAc_Chitin_IntDeg"/>
</dbReference>
<evidence type="ECO:0000313" key="7">
    <source>
        <dbReference type="EMBL" id="MQT77708.1"/>
    </source>
</evidence>
<feature type="domain" description="N-acetylglucosamine binding protein A" evidence="6">
    <location>
        <begin position="220"/>
        <end position="319"/>
    </location>
</feature>
<dbReference type="Pfam" id="PF03067">
    <property type="entry name" value="LPMO_10"/>
    <property type="match status" value="1"/>
</dbReference>
<organism evidence="9 11">
    <name type="scientific">Pseudomonas helleri</name>
    <dbReference type="NCBI Taxonomy" id="1608996"/>
    <lineage>
        <taxon>Bacteria</taxon>
        <taxon>Pseudomonadati</taxon>
        <taxon>Pseudomonadota</taxon>
        <taxon>Gammaproteobacteria</taxon>
        <taxon>Pseudomonadales</taxon>
        <taxon>Pseudomonadaceae</taxon>
        <taxon>Pseudomonas</taxon>
    </lineage>
</organism>
<dbReference type="AlphaFoldDB" id="A0A0J6IGR6"/>
<accession>A0A0J6IGR6</accession>
<dbReference type="Gene3D" id="2.60.40.2550">
    <property type="match status" value="1"/>
</dbReference>
<comment type="caution">
    <text evidence="9">The sequence shown here is derived from an EMBL/GenBank/DDBJ whole genome shotgun (WGS) entry which is preliminary data.</text>
</comment>
<dbReference type="PANTHER" id="PTHR34823:SF1">
    <property type="entry name" value="CHITIN-BINDING TYPE-4 DOMAIN-CONTAINING PROTEIN"/>
    <property type="match status" value="1"/>
</dbReference>
<evidence type="ECO:0000313" key="11">
    <source>
        <dbReference type="Proteomes" id="UP000470186"/>
    </source>
</evidence>
<dbReference type="RefSeq" id="WP_048366705.1">
    <property type="nucleotide sequence ID" value="NZ_JBEBPR010000054.1"/>
</dbReference>
<dbReference type="Pfam" id="PF18416">
    <property type="entry name" value="GbpA_2"/>
    <property type="match status" value="1"/>
</dbReference>
<gene>
    <name evidence="9" type="primary">gbpA</name>
    <name evidence="8" type="ORF">GHO27_27300</name>
    <name evidence="9" type="ORF">GHO30_25525</name>
    <name evidence="7" type="ORF">GHO37_25985</name>
</gene>
<dbReference type="InterPro" id="IPR014756">
    <property type="entry name" value="Ig_E-set"/>
</dbReference>
<proteinExistence type="predicted"/>
<evidence type="ECO:0000259" key="6">
    <source>
        <dbReference type="Pfam" id="PF18416"/>
    </source>
</evidence>